<dbReference type="InterPro" id="IPR014162">
    <property type="entry name" value="CpoB_C"/>
</dbReference>
<evidence type="ECO:0000313" key="3">
    <source>
        <dbReference type="Proteomes" id="UP000269689"/>
    </source>
</evidence>
<keyword evidence="1" id="KW-0732">Signal</keyword>
<dbReference type="Gene3D" id="1.25.40.10">
    <property type="entry name" value="Tetratricopeptide repeat domain"/>
    <property type="match status" value="1"/>
</dbReference>
<sequence length="286" mass="29839" precursor="true">MVKGGGMKRILMTSVVALGLAFGQAAQAQDAQTLADIRQEAAILSVEIVKLKRELSTTGAPNTAFAGASTLERVDTMEASLTKLISKLEQLEFRIGRIVDDGTRQLDDINFRLCDLEAGCDIANLPVLEPIGGAPENGATDVIAVGPGSQAPMEGGGQLAEAEQSDFDAAKAAYDAGTYQQAADLFGTFAQNYTGGFLTAEAHFMRGEALSQLGQTSEAAKSYLDSFNVSQEGQRAPAALLRLGSSMASLGHIDKGCVMLSEVGNRFAGAPEASEAQAARQSLGCQ</sequence>
<evidence type="ECO:0000256" key="1">
    <source>
        <dbReference type="HAMAP-Rule" id="MF_02066"/>
    </source>
</evidence>
<dbReference type="GO" id="GO:0043093">
    <property type="term" value="P:FtsZ-dependent cytokinesis"/>
    <property type="evidence" value="ECO:0007669"/>
    <property type="project" value="UniProtKB-UniRule"/>
</dbReference>
<protein>
    <recommendedName>
        <fullName evidence="1">Cell division coordinator CpoB</fullName>
    </recommendedName>
</protein>
<dbReference type="GO" id="GO:0030288">
    <property type="term" value="C:outer membrane-bounded periplasmic space"/>
    <property type="evidence" value="ECO:0007669"/>
    <property type="project" value="UniProtKB-UniRule"/>
</dbReference>
<comment type="subcellular location">
    <subcellularLocation>
        <location evidence="1">Periplasm</location>
    </subcellularLocation>
</comment>
<dbReference type="SUPFAM" id="SSF48452">
    <property type="entry name" value="TPR-like"/>
    <property type="match status" value="1"/>
</dbReference>
<keyword evidence="1" id="KW-0175">Coiled coil</keyword>
<dbReference type="InterPro" id="IPR011990">
    <property type="entry name" value="TPR-like_helical_dom_sf"/>
</dbReference>
<dbReference type="EMBL" id="RKQK01000002">
    <property type="protein sequence ID" value="RPE67087.1"/>
    <property type="molecule type" value="Genomic_DNA"/>
</dbReference>
<comment type="similarity">
    <text evidence="1">Belongs to the CpoB family.</text>
</comment>
<dbReference type="InterPro" id="IPR034706">
    <property type="entry name" value="CpoB"/>
</dbReference>
<keyword evidence="1" id="KW-0132">Cell division</keyword>
<comment type="caution">
    <text evidence="2">The sequence shown here is derived from an EMBL/GenBank/DDBJ whole genome shotgun (WGS) entry which is preliminary data.</text>
</comment>
<comment type="function">
    <text evidence="1">Mediates coordination of peptidoglycan synthesis and outer membrane constriction during cell division.</text>
</comment>
<keyword evidence="1" id="KW-0131">Cell cycle</keyword>
<name>A0A3N4UQ15_9RHOB</name>
<dbReference type="HAMAP" id="MF_02066">
    <property type="entry name" value="CpoB"/>
    <property type="match status" value="1"/>
</dbReference>
<organism evidence="2 3">
    <name type="scientific">Pacificibacter maritimus</name>
    <dbReference type="NCBI Taxonomy" id="762213"/>
    <lineage>
        <taxon>Bacteria</taxon>
        <taxon>Pseudomonadati</taxon>
        <taxon>Pseudomonadota</taxon>
        <taxon>Alphaproteobacteria</taxon>
        <taxon>Rhodobacterales</taxon>
        <taxon>Roseobacteraceae</taxon>
        <taxon>Pacificibacter</taxon>
    </lineage>
</organism>
<gene>
    <name evidence="1" type="primary">cpoB</name>
    <name evidence="2" type="ORF">EDD53_1491</name>
</gene>
<keyword evidence="1" id="KW-0574">Periplasm</keyword>
<feature type="chain" id="PRO_5018342098" description="Cell division coordinator CpoB" evidence="1">
    <location>
        <begin position="29"/>
        <end position="286"/>
    </location>
</feature>
<proteinExistence type="inferred from homology"/>
<dbReference type="Proteomes" id="UP000269689">
    <property type="component" value="Unassembled WGS sequence"/>
</dbReference>
<dbReference type="AlphaFoldDB" id="A0A3N4UQ15"/>
<dbReference type="NCBIfam" id="TIGR02795">
    <property type="entry name" value="tol_pal_ybgF"/>
    <property type="match status" value="1"/>
</dbReference>
<reference evidence="2 3" key="1">
    <citation type="submission" date="2018-11" db="EMBL/GenBank/DDBJ databases">
        <title>Genomic Encyclopedia of Type Strains, Phase IV (KMG-IV): sequencing the most valuable type-strain genomes for metagenomic binning, comparative biology and taxonomic classification.</title>
        <authorList>
            <person name="Goeker M."/>
        </authorList>
    </citation>
    <scope>NUCLEOTIDE SEQUENCE [LARGE SCALE GENOMIC DNA]</scope>
    <source>
        <strain evidence="2 3">DSM 104731</strain>
    </source>
</reference>
<evidence type="ECO:0000313" key="2">
    <source>
        <dbReference type="EMBL" id="RPE67087.1"/>
    </source>
</evidence>
<keyword evidence="3" id="KW-1185">Reference proteome</keyword>
<feature type="signal peptide" evidence="1">
    <location>
        <begin position="1"/>
        <end position="28"/>
    </location>
</feature>
<feature type="coiled-coil region" evidence="1">
    <location>
        <begin position="34"/>
        <end position="94"/>
    </location>
</feature>
<accession>A0A3N4UQ15</accession>